<feature type="domain" description="MacB-like periplasmic core" evidence="8">
    <location>
        <begin position="450"/>
        <end position="642"/>
    </location>
</feature>
<evidence type="ECO:0000259" key="8">
    <source>
        <dbReference type="Pfam" id="PF12704"/>
    </source>
</evidence>
<dbReference type="InterPro" id="IPR003838">
    <property type="entry name" value="ABC3_permease_C"/>
</dbReference>
<keyword evidence="4 6" id="KW-1133">Transmembrane helix</keyword>
<feature type="domain" description="MacB-like periplasmic core" evidence="8">
    <location>
        <begin position="20"/>
        <end position="238"/>
    </location>
</feature>
<protein>
    <submittedName>
        <fullName evidence="9">Putative ABC transport system permease protein</fullName>
    </submittedName>
</protein>
<evidence type="ECO:0000259" key="7">
    <source>
        <dbReference type="Pfam" id="PF02687"/>
    </source>
</evidence>
<dbReference type="InterPro" id="IPR050250">
    <property type="entry name" value="Macrolide_Exporter_MacB"/>
</dbReference>
<evidence type="ECO:0000256" key="5">
    <source>
        <dbReference type="ARBA" id="ARBA00023136"/>
    </source>
</evidence>
<evidence type="ECO:0000313" key="10">
    <source>
        <dbReference type="Proteomes" id="UP000546200"/>
    </source>
</evidence>
<dbReference type="InterPro" id="IPR025857">
    <property type="entry name" value="MacB_PCD"/>
</dbReference>
<feature type="transmembrane region" description="Helical" evidence="6">
    <location>
        <begin position="442"/>
        <end position="463"/>
    </location>
</feature>
<feature type="domain" description="ABC3 transporter permease C-terminal" evidence="7">
    <location>
        <begin position="303"/>
        <end position="420"/>
    </location>
</feature>
<feature type="transmembrane region" description="Helical" evidence="6">
    <location>
        <begin position="21"/>
        <end position="41"/>
    </location>
</feature>
<sequence>MWRNYITVGLRALAKNRAYSAINIVGLALGLATCVLILLYVRYETSYDAWLPDADRVFQVQTHYAATPSGGEEMHLQMSGIVVGRTLRKDYPQQVEKLVWVRSFGPIVIQDGQASKIENLRSVDDNLFDIFKVPFVHGSPETALPDSHSITLSESEARRRFGDANPMGRTLTLVENTGPVDYKITGVFKDWPKNSSFSANAVARMDLDTQFADRVSQLTSWTNQQGWNFVKLRSPNDAGLIYSQMPAWEKRNIPDLPSEGRKDNPGDFQDYRLANIRDVHLGQAQDGSITPGNDHLTVLTFAIIALLVLGMACVNFTNLATARASQRAREVALRKVLGASRRQLIMQFLAESILVAAIAMLVALAAVELLLPAFSAFLRADIELHYFGAGGILLPVVVLVLLVGLMAGLYPAFYLSRFEPAKILKANKSSADAQGSGHLRNALVIAQFAVSIGLIICTGIIYAQTVYARTADAGYRRDGLLQIGNLGYRGVEKRDALVVEQIRRVPGVEAAARSQIAVDPGGNSVSSVYREGSTDSVDLGSYAVEYGFFRAMGMNIVAGRDFSEAQSRDDTTTPVPSDPGFPAIARALAQRGANVVITEEASRRLGFRSPQAAIGARLRTELLPSEYGLVPITVVGVVQDARFRSIRDPLQPIVYTAQRDLFSDLLVRFSGSPSLVREAVERVWKRVIPQVPFEGRFADDIVREQYDQEAARGQLFAAFAVLAVVIGCLGLFGLAAFTAERRTKEIGIRKVLGARTRDIVRLLVWQFSRPVLIANLIAWPVAWWLMRSWLNGFDVRIALTPVPFLLAGLLALVIAIVTVAGHAYRVARTSPVIALRYE</sequence>
<dbReference type="RefSeq" id="WP_184054627.1">
    <property type="nucleotide sequence ID" value="NZ_JACIJK010000002.1"/>
</dbReference>
<evidence type="ECO:0000313" key="9">
    <source>
        <dbReference type="EMBL" id="MBB5713841.1"/>
    </source>
</evidence>
<proteinExistence type="predicted"/>
<accession>A0A7W9ET63</accession>
<feature type="transmembrane region" description="Helical" evidence="6">
    <location>
        <begin position="298"/>
        <end position="320"/>
    </location>
</feature>
<evidence type="ECO:0000256" key="3">
    <source>
        <dbReference type="ARBA" id="ARBA00022692"/>
    </source>
</evidence>
<gene>
    <name evidence="9" type="ORF">FHS94_000664</name>
</gene>
<evidence type="ECO:0000256" key="4">
    <source>
        <dbReference type="ARBA" id="ARBA00022989"/>
    </source>
</evidence>
<dbReference type="PANTHER" id="PTHR30572">
    <property type="entry name" value="MEMBRANE COMPONENT OF TRANSPORTER-RELATED"/>
    <property type="match status" value="1"/>
</dbReference>
<feature type="transmembrane region" description="Helical" evidence="6">
    <location>
        <begin position="386"/>
        <end position="415"/>
    </location>
</feature>
<feature type="transmembrane region" description="Helical" evidence="6">
    <location>
        <begin position="759"/>
        <end position="782"/>
    </location>
</feature>
<dbReference type="Proteomes" id="UP000546200">
    <property type="component" value="Unassembled WGS sequence"/>
</dbReference>
<evidence type="ECO:0000256" key="6">
    <source>
        <dbReference type="SAM" id="Phobius"/>
    </source>
</evidence>
<feature type="transmembrane region" description="Helical" evidence="6">
    <location>
        <begin position="802"/>
        <end position="824"/>
    </location>
</feature>
<feature type="transmembrane region" description="Helical" evidence="6">
    <location>
        <begin position="344"/>
        <end position="366"/>
    </location>
</feature>
<keyword evidence="5 6" id="KW-0472">Membrane</keyword>
<keyword evidence="2" id="KW-1003">Cell membrane</keyword>
<feature type="transmembrane region" description="Helical" evidence="6">
    <location>
        <begin position="715"/>
        <end position="738"/>
    </location>
</feature>
<keyword evidence="3 6" id="KW-0812">Transmembrane</keyword>
<reference evidence="9 10" key="1">
    <citation type="submission" date="2020-08" db="EMBL/GenBank/DDBJ databases">
        <title>Genomic Encyclopedia of Type Strains, Phase IV (KMG-IV): sequencing the most valuable type-strain genomes for metagenomic binning, comparative biology and taxonomic classification.</title>
        <authorList>
            <person name="Goeker M."/>
        </authorList>
    </citation>
    <scope>NUCLEOTIDE SEQUENCE [LARGE SCALE GENOMIC DNA]</scope>
    <source>
        <strain evidence="9 10">DSM 100044</strain>
    </source>
</reference>
<name>A0A7W9ET63_9SPHN</name>
<organism evidence="9 10">
    <name type="scientific">Sphingomonas aerophila</name>
    <dbReference type="NCBI Taxonomy" id="1344948"/>
    <lineage>
        <taxon>Bacteria</taxon>
        <taxon>Pseudomonadati</taxon>
        <taxon>Pseudomonadota</taxon>
        <taxon>Alphaproteobacteria</taxon>
        <taxon>Sphingomonadales</taxon>
        <taxon>Sphingomonadaceae</taxon>
        <taxon>Sphingomonas</taxon>
    </lineage>
</organism>
<dbReference type="GO" id="GO:0022857">
    <property type="term" value="F:transmembrane transporter activity"/>
    <property type="evidence" value="ECO:0007669"/>
    <property type="project" value="TreeGrafter"/>
</dbReference>
<comment type="subcellular location">
    <subcellularLocation>
        <location evidence="1">Cell membrane</location>
        <topology evidence="1">Multi-pass membrane protein</topology>
    </subcellularLocation>
</comment>
<keyword evidence="10" id="KW-1185">Reference proteome</keyword>
<dbReference type="Pfam" id="PF02687">
    <property type="entry name" value="FtsX"/>
    <property type="match status" value="2"/>
</dbReference>
<dbReference type="EMBL" id="JACIJK010000002">
    <property type="protein sequence ID" value="MBB5713841.1"/>
    <property type="molecule type" value="Genomic_DNA"/>
</dbReference>
<evidence type="ECO:0000256" key="1">
    <source>
        <dbReference type="ARBA" id="ARBA00004651"/>
    </source>
</evidence>
<feature type="domain" description="ABC3 transporter permease C-terminal" evidence="7">
    <location>
        <begin position="718"/>
        <end position="831"/>
    </location>
</feature>
<comment type="caution">
    <text evidence="9">The sequence shown here is derived from an EMBL/GenBank/DDBJ whole genome shotgun (WGS) entry which is preliminary data.</text>
</comment>
<dbReference type="AlphaFoldDB" id="A0A7W9ET63"/>
<dbReference type="Pfam" id="PF12704">
    <property type="entry name" value="MacB_PCD"/>
    <property type="match status" value="2"/>
</dbReference>
<evidence type="ECO:0000256" key="2">
    <source>
        <dbReference type="ARBA" id="ARBA00022475"/>
    </source>
</evidence>
<dbReference type="GO" id="GO:0005886">
    <property type="term" value="C:plasma membrane"/>
    <property type="evidence" value="ECO:0007669"/>
    <property type="project" value="UniProtKB-SubCell"/>
</dbReference>
<dbReference type="PANTHER" id="PTHR30572:SF18">
    <property type="entry name" value="ABC-TYPE MACROLIDE FAMILY EXPORT SYSTEM PERMEASE COMPONENT 2"/>
    <property type="match status" value="1"/>
</dbReference>